<dbReference type="Gene3D" id="3.40.50.1820">
    <property type="entry name" value="alpha/beta hydrolase"/>
    <property type="match status" value="1"/>
</dbReference>
<keyword evidence="4" id="KW-0442">Lipid degradation</keyword>
<dbReference type="InterPro" id="IPR050309">
    <property type="entry name" value="Type-B_Carboxylest/Lipase"/>
</dbReference>
<dbReference type="PhylomeDB" id="A0A060T037"/>
<comment type="catalytic activity">
    <reaction evidence="1">
        <text>a triacylglycerol + H2O = a diacylglycerol + a fatty acid + H(+)</text>
        <dbReference type="Rhea" id="RHEA:12044"/>
        <dbReference type="ChEBI" id="CHEBI:15377"/>
        <dbReference type="ChEBI" id="CHEBI:15378"/>
        <dbReference type="ChEBI" id="CHEBI:17855"/>
        <dbReference type="ChEBI" id="CHEBI:18035"/>
        <dbReference type="ChEBI" id="CHEBI:28868"/>
        <dbReference type="EC" id="3.1.1.3"/>
    </reaction>
</comment>
<gene>
    <name evidence="8" type="ORF">GNLVRS02_ARAD1C09658g</name>
</gene>
<protein>
    <recommendedName>
        <fullName evidence="6">Carboxylic ester hydrolase</fullName>
        <ecNumber evidence="6">3.1.1.-</ecNumber>
    </recommendedName>
</protein>
<reference evidence="8" key="2">
    <citation type="submission" date="2014-06" db="EMBL/GenBank/DDBJ databases">
        <title>The complete genome of Blastobotrys (Arxula) adeninivorans LS3 - a yeast of biotechnological interest.</title>
        <authorList>
            <person name="Kunze G."/>
            <person name="Gaillardin C."/>
            <person name="Czernicka M."/>
            <person name="Durrens P."/>
            <person name="Martin T."/>
            <person name="Boer E."/>
            <person name="Gabaldon T."/>
            <person name="Cruz J."/>
            <person name="Talla E."/>
            <person name="Marck C."/>
            <person name="Goffeau A."/>
            <person name="Barbe V."/>
            <person name="Baret P."/>
            <person name="Baronian K."/>
            <person name="Beier S."/>
            <person name="Bleykasten C."/>
            <person name="Bode R."/>
            <person name="Casaregola S."/>
            <person name="Despons L."/>
            <person name="Fairhead C."/>
            <person name="Giersberg M."/>
            <person name="Gierski P."/>
            <person name="Hahnel U."/>
            <person name="Hartmann A."/>
            <person name="Jankowska D."/>
            <person name="Jubin C."/>
            <person name="Jung P."/>
            <person name="Lafontaine I."/>
            <person name="Leh-Louis V."/>
            <person name="Lemaire M."/>
            <person name="Marcet-Houben M."/>
            <person name="Mascher M."/>
            <person name="Morel G."/>
            <person name="Richard G.-F."/>
            <person name="Riechen J."/>
            <person name="Sacerdot C."/>
            <person name="Sarkar A."/>
            <person name="Savel G."/>
            <person name="Schacherer J."/>
            <person name="Sherman D."/>
            <person name="Straub M.-L."/>
            <person name="Stein N."/>
            <person name="Thierry A."/>
            <person name="Trautwein-Schult A."/>
            <person name="Westhof E."/>
            <person name="Worch S."/>
            <person name="Dujon B."/>
            <person name="Souciet J.-L."/>
            <person name="Wincker P."/>
            <person name="Scholz U."/>
            <person name="Neuveglise N."/>
        </authorList>
    </citation>
    <scope>NUCLEOTIDE SEQUENCE</scope>
    <source>
        <strain evidence="8">LS3</strain>
    </source>
</reference>
<dbReference type="Pfam" id="PF00135">
    <property type="entry name" value="COesterase"/>
    <property type="match status" value="1"/>
</dbReference>
<dbReference type="GO" id="GO:0004806">
    <property type="term" value="F:triacylglycerol lipase activity"/>
    <property type="evidence" value="ECO:0007669"/>
    <property type="project" value="UniProtKB-EC"/>
</dbReference>
<dbReference type="InterPro" id="IPR019819">
    <property type="entry name" value="Carboxylesterase_B_CS"/>
</dbReference>
<dbReference type="AlphaFoldDB" id="A0A060T037"/>
<evidence type="ECO:0000259" key="7">
    <source>
        <dbReference type="Pfam" id="PF00135"/>
    </source>
</evidence>
<evidence type="ECO:0000256" key="5">
    <source>
        <dbReference type="ARBA" id="ARBA00023098"/>
    </source>
</evidence>
<feature type="chain" id="PRO_5005102544" description="Carboxylic ester hydrolase" evidence="6">
    <location>
        <begin position="18"/>
        <end position="502"/>
    </location>
</feature>
<dbReference type="PANTHER" id="PTHR11559">
    <property type="entry name" value="CARBOXYLESTERASE"/>
    <property type="match status" value="1"/>
</dbReference>
<evidence type="ECO:0000313" key="8">
    <source>
        <dbReference type="EMBL" id="CDP34318.1"/>
    </source>
</evidence>
<accession>A0A060T037</accession>
<feature type="signal peptide" evidence="6">
    <location>
        <begin position="1"/>
        <end position="17"/>
    </location>
</feature>
<reference evidence="8" key="1">
    <citation type="submission" date="2014-02" db="EMBL/GenBank/DDBJ databases">
        <authorList>
            <person name="Genoscope - CEA"/>
        </authorList>
    </citation>
    <scope>NUCLEOTIDE SEQUENCE</scope>
    <source>
        <strain evidence="8">LS3</strain>
    </source>
</reference>
<feature type="domain" description="Carboxylesterase type B" evidence="7">
    <location>
        <begin position="18"/>
        <end position="479"/>
    </location>
</feature>
<proteinExistence type="inferred from homology"/>
<evidence type="ECO:0000256" key="2">
    <source>
        <dbReference type="ARBA" id="ARBA00005964"/>
    </source>
</evidence>
<evidence type="ECO:0000256" key="1">
    <source>
        <dbReference type="ARBA" id="ARBA00001024"/>
    </source>
</evidence>
<dbReference type="PROSITE" id="PS00941">
    <property type="entry name" value="CARBOXYLESTERASE_B_2"/>
    <property type="match status" value="1"/>
</dbReference>
<dbReference type="PROSITE" id="PS00122">
    <property type="entry name" value="CARBOXYLESTERASE_B_1"/>
    <property type="match status" value="1"/>
</dbReference>
<dbReference type="SUPFAM" id="SSF53474">
    <property type="entry name" value="alpha/beta-Hydrolases"/>
    <property type="match status" value="1"/>
</dbReference>
<sequence length="502" mass="53973">MWLIQLSLLIGIAVANCRVSTSSGLVDGICGRSANQYLGIPYALPPVNGYRFREAQPQASTQSEIVGDTLAPYCPQYNSSTGSITGNEDCLYLNVYAPANGSSVPVMVWIHGGSFIEGGSRDAAFNGTFLASEDDVIVVTVNYRLGILGFFDSAETGTNFAMSDIAMALQWVQDNIESFGGDPDKVTLFGESSGGTMVRHALNSPKFNGLFSRAIIQSDPQFFTANSREVSRDVLGQAVQQSLGCSSSDCLRTATVEDILATQVSILTQTTSLFTQGVNPIFPWGPNIDYDYLPSDVDVELASKLSIANPVDLVIGTVKDEVASFYANSTAKTFQALLDQVLQYANESCLASSEDPHQIVTLATKLIFQCPAMINAMNLASSAGTNVYMYEFTKGIEYPANQVNPLCGGDNVCHEDDLYVTFGTYSGGTPSEQVALSDEVRARWSAFASTGQPNTDKYGGWQAISGHNLGLYLLGSNQTQLSLPTCSNVRQLIEAYWAAQVH</sequence>
<comment type="similarity">
    <text evidence="2 6">Belongs to the type-B carboxylesterase/lipase family.</text>
</comment>
<dbReference type="InterPro" id="IPR002018">
    <property type="entry name" value="CarbesteraseB"/>
</dbReference>
<evidence type="ECO:0000256" key="3">
    <source>
        <dbReference type="ARBA" id="ARBA00022801"/>
    </source>
</evidence>
<dbReference type="EC" id="3.1.1.-" evidence="6"/>
<dbReference type="ESTHER" id="blaad-a0a060t037">
    <property type="family name" value="Fungal_carboxylesterase_lipase"/>
</dbReference>
<dbReference type="GO" id="GO:0016042">
    <property type="term" value="P:lipid catabolic process"/>
    <property type="evidence" value="ECO:0007669"/>
    <property type="project" value="UniProtKB-KW"/>
</dbReference>
<keyword evidence="6" id="KW-0732">Signal</keyword>
<name>A0A060T037_BLAAD</name>
<dbReference type="InterPro" id="IPR019826">
    <property type="entry name" value="Carboxylesterase_B_AS"/>
</dbReference>
<evidence type="ECO:0000256" key="6">
    <source>
        <dbReference type="RuleBase" id="RU361235"/>
    </source>
</evidence>
<keyword evidence="5" id="KW-0443">Lipid metabolism</keyword>
<organism evidence="8">
    <name type="scientific">Blastobotrys adeninivorans</name>
    <name type="common">Yeast</name>
    <name type="synonym">Arxula adeninivorans</name>
    <dbReference type="NCBI Taxonomy" id="409370"/>
    <lineage>
        <taxon>Eukaryota</taxon>
        <taxon>Fungi</taxon>
        <taxon>Dikarya</taxon>
        <taxon>Ascomycota</taxon>
        <taxon>Saccharomycotina</taxon>
        <taxon>Dipodascomycetes</taxon>
        <taxon>Dipodascales</taxon>
        <taxon>Trichomonascaceae</taxon>
        <taxon>Blastobotrys</taxon>
    </lineage>
</organism>
<keyword evidence="3 6" id="KW-0378">Hydrolase</keyword>
<dbReference type="InterPro" id="IPR029058">
    <property type="entry name" value="AB_hydrolase_fold"/>
</dbReference>
<dbReference type="EMBL" id="HG937693">
    <property type="protein sequence ID" value="CDP34318.1"/>
    <property type="molecule type" value="Genomic_DNA"/>
</dbReference>
<evidence type="ECO:0000256" key="4">
    <source>
        <dbReference type="ARBA" id="ARBA00022963"/>
    </source>
</evidence>